<dbReference type="PANTHER" id="PTHR42760:SF122">
    <property type="entry name" value="NAD(P)-BINDING PROTEIN"/>
    <property type="match status" value="1"/>
</dbReference>
<dbReference type="Proteomes" id="UP000536711">
    <property type="component" value="Unassembled WGS sequence"/>
</dbReference>
<sequence length="283" mass="29574">MSGPHFVVRSSRSLKGKVAIVTGAGCVGEGIGNGRAAAILLAEDGCSVVCVDLNQAWADKTVEMIKAEGFGSAVSIVADVSKEAECKKIVDQAISTFGRLDILVNNVGIPGPPGNVTEVNMDRWRHAFSVNLESMILMARFAIPEMLKNGEDSKGSIVNLSSVAGLGAAAPKLLAYATNKGAIISMTKTMALEYGKQGIRVNCVAPGSVYTPLTYANPNIDMTTEMREARKSNNMLGIEGNGWDVGHAVRYVAGPTARWVTGVILPVDAGVTATAPLNAPATK</sequence>
<dbReference type="OrthoDB" id="1393670at2759"/>
<protein>
    <submittedName>
        <fullName evidence="3">Short chain dehydrogenase reductase</fullName>
    </submittedName>
</protein>
<dbReference type="GO" id="GO:0016616">
    <property type="term" value="F:oxidoreductase activity, acting on the CH-OH group of donors, NAD or NADP as acceptor"/>
    <property type="evidence" value="ECO:0007669"/>
    <property type="project" value="TreeGrafter"/>
</dbReference>
<keyword evidence="4" id="KW-1185">Reference proteome</keyword>
<dbReference type="EMBL" id="JAADJF010000047">
    <property type="protein sequence ID" value="KAF4442284.1"/>
    <property type="molecule type" value="Genomic_DNA"/>
</dbReference>
<dbReference type="PRINTS" id="PR00081">
    <property type="entry name" value="GDHRDH"/>
</dbReference>
<evidence type="ECO:0000313" key="3">
    <source>
        <dbReference type="EMBL" id="KAF4442284.1"/>
    </source>
</evidence>
<dbReference type="PRINTS" id="PR00080">
    <property type="entry name" value="SDRFAMILY"/>
</dbReference>
<organism evidence="3 4">
    <name type="scientific">Fusarium acutatum</name>
    <dbReference type="NCBI Taxonomy" id="78861"/>
    <lineage>
        <taxon>Eukaryota</taxon>
        <taxon>Fungi</taxon>
        <taxon>Dikarya</taxon>
        <taxon>Ascomycota</taxon>
        <taxon>Pezizomycotina</taxon>
        <taxon>Sordariomycetes</taxon>
        <taxon>Hypocreomycetidae</taxon>
        <taxon>Hypocreales</taxon>
        <taxon>Nectriaceae</taxon>
        <taxon>Fusarium</taxon>
        <taxon>Fusarium fujikuroi species complex</taxon>
    </lineage>
</organism>
<dbReference type="GO" id="GO:0006633">
    <property type="term" value="P:fatty acid biosynthetic process"/>
    <property type="evidence" value="ECO:0007669"/>
    <property type="project" value="TreeGrafter"/>
</dbReference>
<comment type="similarity">
    <text evidence="1">Belongs to the short-chain dehydrogenases/reductases (SDR) family.</text>
</comment>
<dbReference type="Gene3D" id="3.40.50.720">
    <property type="entry name" value="NAD(P)-binding Rossmann-like Domain"/>
    <property type="match status" value="1"/>
</dbReference>
<accession>A0A8H4K4B7</accession>
<keyword evidence="2" id="KW-0521">NADP</keyword>
<evidence type="ECO:0000313" key="4">
    <source>
        <dbReference type="Proteomes" id="UP000536711"/>
    </source>
</evidence>
<evidence type="ECO:0000256" key="2">
    <source>
        <dbReference type="ARBA" id="ARBA00022857"/>
    </source>
</evidence>
<dbReference type="InterPro" id="IPR036291">
    <property type="entry name" value="NAD(P)-bd_dom_sf"/>
</dbReference>
<dbReference type="FunFam" id="3.40.50.720:FF:000084">
    <property type="entry name" value="Short-chain dehydrogenase reductase"/>
    <property type="match status" value="1"/>
</dbReference>
<evidence type="ECO:0000256" key="1">
    <source>
        <dbReference type="ARBA" id="ARBA00006484"/>
    </source>
</evidence>
<comment type="caution">
    <text evidence="3">The sequence shown here is derived from an EMBL/GenBank/DDBJ whole genome shotgun (WGS) entry which is preliminary data.</text>
</comment>
<reference evidence="3 4" key="1">
    <citation type="submission" date="2020-01" db="EMBL/GenBank/DDBJ databases">
        <title>Identification and distribution of gene clusters putatively required for synthesis of sphingolipid metabolism inhibitors in phylogenetically diverse species of the filamentous fungus Fusarium.</title>
        <authorList>
            <person name="Kim H.-S."/>
            <person name="Busman M."/>
            <person name="Brown D.W."/>
            <person name="Divon H."/>
            <person name="Uhlig S."/>
            <person name="Proctor R.H."/>
        </authorList>
    </citation>
    <scope>NUCLEOTIDE SEQUENCE [LARGE SCALE GENOMIC DNA]</scope>
    <source>
        <strain evidence="3 4">NRRL 13308</strain>
    </source>
</reference>
<gene>
    <name evidence="3" type="ORF">FACUT_2101</name>
</gene>
<dbReference type="SUPFAM" id="SSF51735">
    <property type="entry name" value="NAD(P)-binding Rossmann-fold domains"/>
    <property type="match status" value="1"/>
</dbReference>
<name>A0A8H4K4B7_9HYPO</name>
<dbReference type="AlphaFoldDB" id="A0A8H4K4B7"/>
<dbReference type="GO" id="GO:0048038">
    <property type="term" value="F:quinone binding"/>
    <property type="evidence" value="ECO:0007669"/>
    <property type="project" value="TreeGrafter"/>
</dbReference>
<proteinExistence type="inferred from homology"/>
<dbReference type="InterPro" id="IPR002347">
    <property type="entry name" value="SDR_fam"/>
</dbReference>
<dbReference type="CDD" id="cd05233">
    <property type="entry name" value="SDR_c"/>
    <property type="match status" value="1"/>
</dbReference>
<dbReference type="PANTHER" id="PTHR42760">
    <property type="entry name" value="SHORT-CHAIN DEHYDROGENASES/REDUCTASES FAMILY MEMBER"/>
    <property type="match status" value="1"/>
</dbReference>
<dbReference type="Pfam" id="PF13561">
    <property type="entry name" value="adh_short_C2"/>
    <property type="match status" value="1"/>
</dbReference>